<dbReference type="EMBL" id="RCHS01000482">
    <property type="protein sequence ID" value="RMX58628.1"/>
    <property type="molecule type" value="Genomic_DNA"/>
</dbReference>
<feature type="compositionally biased region" description="Basic and acidic residues" evidence="1">
    <location>
        <begin position="108"/>
        <end position="117"/>
    </location>
</feature>
<feature type="region of interest" description="Disordered" evidence="1">
    <location>
        <begin position="55"/>
        <end position="117"/>
    </location>
</feature>
<dbReference type="Proteomes" id="UP000275408">
    <property type="component" value="Unassembled WGS sequence"/>
</dbReference>
<dbReference type="AlphaFoldDB" id="A0A3M6UZ89"/>
<comment type="caution">
    <text evidence="2">The sequence shown here is derived from an EMBL/GenBank/DDBJ whole genome shotgun (WGS) entry which is preliminary data.</text>
</comment>
<proteinExistence type="predicted"/>
<evidence type="ECO:0000256" key="1">
    <source>
        <dbReference type="SAM" id="MobiDB-lite"/>
    </source>
</evidence>
<name>A0A3M6UZ89_POCDA</name>
<feature type="compositionally biased region" description="Basic and acidic residues" evidence="1">
    <location>
        <begin position="55"/>
        <end position="74"/>
    </location>
</feature>
<protein>
    <submittedName>
        <fullName evidence="2">Uncharacterized protein</fullName>
    </submittedName>
</protein>
<evidence type="ECO:0000313" key="3">
    <source>
        <dbReference type="Proteomes" id="UP000275408"/>
    </source>
</evidence>
<feature type="compositionally biased region" description="Basic residues" evidence="1">
    <location>
        <begin position="94"/>
        <end position="107"/>
    </location>
</feature>
<feature type="compositionally biased region" description="Low complexity" evidence="1">
    <location>
        <begin position="84"/>
        <end position="93"/>
    </location>
</feature>
<reference evidence="2 3" key="1">
    <citation type="journal article" date="2018" name="Sci. Rep.">
        <title>Comparative analysis of the Pocillopora damicornis genome highlights role of immune system in coral evolution.</title>
        <authorList>
            <person name="Cunning R."/>
            <person name="Bay R.A."/>
            <person name="Gillette P."/>
            <person name="Baker A.C."/>
            <person name="Traylor-Knowles N."/>
        </authorList>
    </citation>
    <scope>NUCLEOTIDE SEQUENCE [LARGE SCALE GENOMIC DNA]</scope>
    <source>
        <strain evidence="2">RSMAS</strain>
        <tissue evidence="2">Whole animal</tissue>
    </source>
</reference>
<sequence>MVLRQCLACNSTVLGTLQICTCGHVFEDVRQIGGKRFSVYRASLYTRLEAKKMKFRGDESKTQSDPDSSEDCRSKQVSLKTKKGIIGSSSSSKVPRKKGRRRGRNGKNTHENRRENKAVSLFYSPEEEAERFSQALQEINRRIMGQSLVWLL</sequence>
<dbReference type="OrthoDB" id="5976329at2759"/>
<evidence type="ECO:0000313" key="2">
    <source>
        <dbReference type="EMBL" id="RMX58628.1"/>
    </source>
</evidence>
<accession>A0A3M6UZ89</accession>
<keyword evidence="3" id="KW-1185">Reference proteome</keyword>
<gene>
    <name evidence="2" type="ORF">pdam_00006456</name>
</gene>
<organism evidence="2 3">
    <name type="scientific">Pocillopora damicornis</name>
    <name type="common">Cauliflower coral</name>
    <name type="synonym">Millepora damicornis</name>
    <dbReference type="NCBI Taxonomy" id="46731"/>
    <lineage>
        <taxon>Eukaryota</taxon>
        <taxon>Metazoa</taxon>
        <taxon>Cnidaria</taxon>
        <taxon>Anthozoa</taxon>
        <taxon>Hexacorallia</taxon>
        <taxon>Scleractinia</taxon>
        <taxon>Astrocoeniina</taxon>
        <taxon>Pocilloporidae</taxon>
        <taxon>Pocillopora</taxon>
    </lineage>
</organism>